<keyword evidence="5 15" id="KW-0732">Signal</keyword>
<dbReference type="InterPro" id="IPR018097">
    <property type="entry name" value="EGF_Ca-bd_CS"/>
</dbReference>
<evidence type="ECO:0000256" key="15">
    <source>
        <dbReference type="SAM" id="SignalP"/>
    </source>
</evidence>
<keyword evidence="6 12" id="KW-0547">Nucleotide-binding</keyword>
<evidence type="ECO:0000256" key="8">
    <source>
        <dbReference type="ARBA" id="ARBA00022840"/>
    </source>
</evidence>
<dbReference type="InterPro" id="IPR045274">
    <property type="entry name" value="WAK-like"/>
</dbReference>
<dbReference type="InterPro" id="IPR017441">
    <property type="entry name" value="Protein_kinase_ATP_BS"/>
</dbReference>
<feature type="signal peptide" evidence="15">
    <location>
        <begin position="1"/>
        <end position="23"/>
    </location>
</feature>
<feature type="binding site" evidence="12">
    <location>
        <position position="513"/>
    </location>
    <ligand>
        <name>ATP</name>
        <dbReference type="ChEBI" id="CHEBI:30616"/>
    </ligand>
</feature>
<evidence type="ECO:0000256" key="13">
    <source>
        <dbReference type="SAM" id="MobiDB-lite"/>
    </source>
</evidence>
<keyword evidence="4 14" id="KW-0812">Transmembrane</keyword>
<dbReference type="PROSITE" id="PS00107">
    <property type="entry name" value="PROTEIN_KINASE_ATP"/>
    <property type="match status" value="1"/>
</dbReference>
<name>J3LX11_ORYBR</name>
<keyword evidence="9 14" id="KW-1133">Transmembrane helix</keyword>
<dbReference type="Gene3D" id="3.30.200.20">
    <property type="entry name" value="Phosphorylase Kinase, domain 1"/>
    <property type="match status" value="1"/>
</dbReference>
<dbReference type="InterPro" id="IPR001881">
    <property type="entry name" value="EGF-like_Ca-bd_dom"/>
</dbReference>
<proteinExistence type="predicted"/>
<evidence type="ECO:0000313" key="17">
    <source>
        <dbReference type="EnsemblPlants" id="OB04G16860.1"/>
    </source>
</evidence>
<evidence type="ECO:0000259" key="16">
    <source>
        <dbReference type="PROSITE" id="PS50011"/>
    </source>
</evidence>
<dbReference type="PROSITE" id="PS50011">
    <property type="entry name" value="PROTEIN_KINASE_DOM"/>
    <property type="match status" value="1"/>
</dbReference>
<dbReference type="HOGENOM" id="CLU_000288_43_0_1"/>
<dbReference type="Gene3D" id="1.10.510.10">
    <property type="entry name" value="Transferase(Phosphotransferase) domain 1"/>
    <property type="match status" value="1"/>
</dbReference>
<dbReference type="STRING" id="4533.J3LX11"/>
<accession>J3LX11</accession>
<dbReference type="FunFam" id="1.10.510.10:FF:000084">
    <property type="entry name" value="Wall-associated receptor kinase 2"/>
    <property type="match status" value="1"/>
</dbReference>
<dbReference type="GO" id="GO:0004674">
    <property type="term" value="F:protein serine/threonine kinase activity"/>
    <property type="evidence" value="ECO:0007669"/>
    <property type="project" value="UniProtKB-KW"/>
</dbReference>
<evidence type="ECO:0000256" key="9">
    <source>
        <dbReference type="ARBA" id="ARBA00022989"/>
    </source>
</evidence>
<evidence type="ECO:0000256" key="7">
    <source>
        <dbReference type="ARBA" id="ARBA00022777"/>
    </source>
</evidence>
<dbReference type="OMA" id="PNICPEM"/>
<evidence type="ECO:0000256" key="1">
    <source>
        <dbReference type="ARBA" id="ARBA00004479"/>
    </source>
</evidence>
<feature type="region of interest" description="Disordered" evidence="13">
    <location>
        <begin position="769"/>
        <end position="790"/>
    </location>
</feature>
<dbReference type="GO" id="GO:0005524">
    <property type="term" value="F:ATP binding"/>
    <property type="evidence" value="ECO:0007669"/>
    <property type="project" value="UniProtKB-UniRule"/>
</dbReference>
<dbReference type="Proteomes" id="UP000006038">
    <property type="component" value="Chromosome 4"/>
</dbReference>
<dbReference type="SUPFAM" id="SSF56112">
    <property type="entry name" value="Protein kinase-like (PK-like)"/>
    <property type="match status" value="1"/>
</dbReference>
<keyword evidence="10 14" id="KW-0472">Membrane</keyword>
<evidence type="ECO:0000256" key="11">
    <source>
        <dbReference type="ARBA" id="ARBA00023157"/>
    </source>
</evidence>
<dbReference type="PROSITE" id="PS01187">
    <property type="entry name" value="EGF_CA"/>
    <property type="match status" value="1"/>
</dbReference>
<dbReference type="AlphaFoldDB" id="J3LX11"/>
<protein>
    <recommendedName>
        <fullName evidence="16">Protein kinase domain-containing protein</fullName>
    </recommendedName>
</protein>
<evidence type="ECO:0000256" key="6">
    <source>
        <dbReference type="ARBA" id="ARBA00022741"/>
    </source>
</evidence>
<evidence type="ECO:0000256" key="3">
    <source>
        <dbReference type="ARBA" id="ARBA00022679"/>
    </source>
</evidence>
<reference evidence="17" key="1">
    <citation type="journal article" date="2013" name="Nat. Commun.">
        <title>Whole-genome sequencing of Oryza brachyantha reveals mechanisms underlying Oryza genome evolution.</title>
        <authorList>
            <person name="Chen J."/>
            <person name="Huang Q."/>
            <person name="Gao D."/>
            <person name="Wang J."/>
            <person name="Lang Y."/>
            <person name="Liu T."/>
            <person name="Li B."/>
            <person name="Bai Z."/>
            <person name="Luis Goicoechea J."/>
            <person name="Liang C."/>
            <person name="Chen C."/>
            <person name="Zhang W."/>
            <person name="Sun S."/>
            <person name="Liao Y."/>
            <person name="Zhang X."/>
            <person name="Yang L."/>
            <person name="Song C."/>
            <person name="Wang M."/>
            <person name="Shi J."/>
            <person name="Liu G."/>
            <person name="Liu J."/>
            <person name="Zhou H."/>
            <person name="Zhou W."/>
            <person name="Yu Q."/>
            <person name="An N."/>
            <person name="Chen Y."/>
            <person name="Cai Q."/>
            <person name="Wang B."/>
            <person name="Liu B."/>
            <person name="Min J."/>
            <person name="Huang Y."/>
            <person name="Wu H."/>
            <person name="Li Z."/>
            <person name="Zhang Y."/>
            <person name="Yin Y."/>
            <person name="Song W."/>
            <person name="Jiang J."/>
            <person name="Jackson S.A."/>
            <person name="Wing R.A."/>
            <person name="Wang J."/>
            <person name="Chen M."/>
        </authorList>
    </citation>
    <scope>NUCLEOTIDE SEQUENCE [LARGE SCALE GENOMIC DNA]</scope>
    <source>
        <strain evidence="17">cv. IRGC 101232</strain>
    </source>
</reference>
<feature type="domain" description="Protein kinase" evidence="16">
    <location>
        <begin position="484"/>
        <end position="758"/>
    </location>
</feature>
<dbReference type="PANTHER" id="PTHR27005">
    <property type="entry name" value="WALL-ASSOCIATED RECEPTOR KINASE-LIKE 21"/>
    <property type="match status" value="1"/>
</dbReference>
<evidence type="ECO:0000256" key="2">
    <source>
        <dbReference type="ARBA" id="ARBA00022527"/>
    </source>
</evidence>
<dbReference type="GO" id="GO:0007166">
    <property type="term" value="P:cell surface receptor signaling pathway"/>
    <property type="evidence" value="ECO:0007669"/>
    <property type="project" value="InterPro"/>
</dbReference>
<keyword evidence="2" id="KW-0723">Serine/threonine-protein kinase</keyword>
<dbReference type="InterPro" id="IPR000719">
    <property type="entry name" value="Prot_kinase_dom"/>
</dbReference>
<keyword evidence="11" id="KW-1015">Disulfide bond</keyword>
<feature type="transmembrane region" description="Helical" evidence="14">
    <location>
        <begin position="407"/>
        <end position="432"/>
    </location>
</feature>
<reference evidence="17" key="2">
    <citation type="submission" date="2013-04" db="UniProtKB">
        <authorList>
            <consortium name="EnsemblPlants"/>
        </authorList>
    </citation>
    <scope>IDENTIFICATION</scope>
</reference>
<comment type="subcellular location">
    <subcellularLocation>
        <location evidence="1">Membrane</location>
        <topology evidence="1">Single-pass type I membrane protein</topology>
    </subcellularLocation>
</comment>
<dbReference type="GO" id="GO:0005509">
    <property type="term" value="F:calcium ion binding"/>
    <property type="evidence" value="ECO:0007669"/>
    <property type="project" value="InterPro"/>
</dbReference>
<dbReference type="InterPro" id="IPR011009">
    <property type="entry name" value="Kinase-like_dom_sf"/>
</dbReference>
<dbReference type="EnsemblPlants" id="OB04G16860.1">
    <property type="protein sequence ID" value="OB04G16860.1"/>
    <property type="gene ID" value="OB04G16860"/>
</dbReference>
<keyword evidence="8 12" id="KW-0067">ATP-binding</keyword>
<dbReference type="GO" id="GO:0005886">
    <property type="term" value="C:plasma membrane"/>
    <property type="evidence" value="ECO:0007669"/>
    <property type="project" value="TreeGrafter"/>
</dbReference>
<evidence type="ECO:0000256" key="5">
    <source>
        <dbReference type="ARBA" id="ARBA00022729"/>
    </source>
</evidence>
<keyword evidence="18" id="KW-1185">Reference proteome</keyword>
<organism evidence="17">
    <name type="scientific">Oryza brachyantha</name>
    <name type="common">malo sina</name>
    <dbReference type="NCBI Taxonomy" id="4533"/>
    <lineage>
        <taxon>Eukaryota</taxon>
        <taxon>Viridiplantae</taxon>
        <taxon>Streptophyta</taxon>
        <taxon>Embryophyta</taxon>
        <taxon>Tracheophyta</taxon>
        <taxon>Spermatophyta</taxon>
        <taxon>Magnoliopsida</taxon>
        <taxon>Liliopsida</taxon>
        <taxon>Poales</taxon>
        <taxon>Poaceae</taxon>
        <taxon>BOP clade</taxon>
        <taxon>Oryzoideae</taxon>
        <taxon>Oryzeae</taxon>
        <taxon>Oryzinae</taxon>
        <taxon>Oryza</taxon>
    </lineage>
</organism>
<dbReference type="Gramene" id="OB04G16860.1">
    <property type="protein sequence ID" value="OB04G16860.1"/>
    <property type="gene ID" value="OB04G16860"/>
</dbReference>
<dbReference type="eggNOG" id="ENOG502SHCY">
    <property type="taxonomic scope" value="Eukaryota"/>
</dbReference>
<dbReference type="Pfam" id="PF00069">
    <property type="entry name" value="Pkinase"/>
    <property type="match status" value="1"/>
</dbReference>
<evidence type="ECO:0000256" key="10">
    <source>
        <dbReference type="ARBA" id="ARBA00023136"/>
    </source>
</evidence>
<feature type="chain" id="PRO_5003772836" description="Protein kinase domain-containing protein" evidence="15">
    <location>
        <begin position="24"/>
        <end position="819"/>
    </location>
</feature>
<dbReference type="InterPro" id="IPR008271">
    <property type="entry name" value="Ser/Thr_kinase_AS"/>
</dbReference>
<evidence type="ECO:0000256" key="14">
    <source>
        <dbReference type="SAM" id="Phobius"/>
    </source>
</evidence>
<dbReference type="SMART" id="SM00220">
    <property type="entry name" value="S_TKc"/>
    <property type="match status" value="1"/>
</dbReference>
<dbReference type="FunFam" id="3.30.200.20:FF:000043">
    <property type="entry name" value="Wall-associated receptor kinase 2"/>
    <property type="match status" value="1"/>
</dbReference>
<evidence type="ECO:0000313" key="18">
    <source>
        <dbReference type="Proteomes" id="UP000006038"/>
    </source>
</evidence>
<sequence length="819" mass="90815">MLSRQHLLLLVSLLLLITPSQEGHGGRAPSKAAAAAALAGCRNSCGDLTFVYPFGVGSGCFRSPDFELICDTTTRPPKLSFRDGVTLVTRSINIVTTEYMGSSTEASVSVAFSDAIYTGNASVVSWSLTPKPIGDSFVSVYLSGLSFFGCGFDVHWLNRPSSGGGTPNCTATCPQGGGGESTAGTVPSAEQSCNGTGCCSIYFGDNTIGYASTVEFRIVRRRDNGRESRHRQSSLRDTIYVTDIFDQQTISWKIVDQPDCPSARKHRTSYACVSNKSICVDMGHSHFEQNGYNCRCRSGYTGNPYILDGCSPDNDAKRNSSGYACVSTHSECITTKASDSYVGYRCKCGQGYQGNPYISNDIDECLEPNVCPEMCNNTVGKYICVPCPHKTEYEPLRRTCIKKHQNLLLGIAIGLSVGFGILLLCLSGVFLIRRWRNNIQKQLRKRYFEKNKGLLLRQLISSNEKPSDNKIFSLEELQKATNNFDRTRILGSGGHGIVYKGILSDQRVVAIKKPKVIKEGEINQFINEVAILSQINHRNIVKLHGCCLETEVPLLVYDFIPNGSLFRMIHADASNEEFLSWSDSIRIATEAAGALCYLHSAASMSVFHRDVKSSNILLDGNYTAKVSDFGASRLIPIDQSHVITNIQGTFGYLDPEYYHTGQLNEKSDVYSFGVVLVELLLRKEAIFINESGSKNNLSNYFLWEIKTRPIREIVASQVREQATEDEINTVASLAQECLRLRGEERPTMKEVEMTLHFLQNKVLRSFNAKESNKERRSMQATRPPHHKYITTDIGNKKNLESSSCYKLEKEFMSSASIPR</sequence>
<dbReference type="PANTHER" id="PTHR27005:SF412">
    <property type="entry name" value="OS04G0307900 PROTEIN"/>
    <property type="match status" value="1"/>
</dbReference>
<keyword evidence="7" id="KW-0418">Kinase</keyword>
<dbReference type="PROSITE" id="PS00108">
    <property type="entry name" value="PROTEIN_KINASE_ST"/>
    <property type="match status" value="1"/>
</dbReference>
<keyword evidence="3" id="KW-0808">Transferase</keyword>
<dbReference type="CDD" id="cd00054">
    <property type="entry name" value="EGF_CA"/>
    <property type="match status" value="1"/>
</dbReference>
<dbReference type="SMART" id="SM00179">
    <property type="entry name" value="EGF_CA"/>
    <property type="match status" value="1"/>
</dbReference>
<evidence type="ECO:0000256" key="4">
    <source>
        <dbReference type="ARBA" id="ARBA00022692"/>
    </source>
</evidence>
<evidence type="ECO:0000256" key="12">
    <source>
        <dbReference type="PROSITE-ProRule" id="PRU10141"/>
    </source>
</evidence>
<dbReference type="Gene3D" id="2.90.20.10">
    <property type="entry name" value="Plasmodium vivax P25 domain"/>
    <property type="match status" value="1"/>
</dbReference>